<organism evidence="3 4">
    <name type="scientific">Tetracentron sinense</name>
    <name type="common">Spur-leaf</name>
    <dbReference type="NCBI Taxonomy" id="13715"/>
    <lineage>
        <taxon>Eukaryota</taxon>
        <taxon>Viridiplantae</taxon>
        <taxon>Streptophyta</taxon>
        <taxon>Embryophyta</taxon>
        <taxon>Tracheophyta</taxon>
        <taxon>Spermatophyta</taxon>
        <taxon>Magnoliopsida</taxon>
        <taxon>Trochodendrales</taxon>
        <taxon>Trochodendraceae</taxon>
        <taxon>Tetracentron</taxon>
    </lineage>
</organism>
<reference evidence="3 4" key="1">
    <citation type="submission" date="2020-04" db="EMBL/GenBank/DDBJ databases">
        <title>Plant Genome Project.</title>
        <authorList>
            <person name="Zhang R.-G."/>
        </authorList>
    </citation>
    <scope>NUCLEOTIDE SEQUENCE [LARGE SCALE GENOMIC DNA]</scope>
    <source>
        <strain evidence="3">YNK0</strain>
        <tissue evidence="3">Leaf</tissue>
    </source>
</reference>
<dbReference type="PANTHER" id="PTHR33476:SF22">
    <property type="entry name" value="PROTEIN POLAR LOCALIZATION DURING ASYMMETRIC DIVISION AND REDISTRIBUTION"/>
    <property type="match status" value="1"/>
</dbReference>
<dbReference type="InterPro" id="IPR040348">
    <property type="entry name" value="POLAR-like"/>
</dbReference>
<evidence type="ECO:0000313" key="3">
    <source>
        <dbReference type="EMBL" id="KAF8400526.1"/>
    </source>
</evidence>
<protein>
    <submittedName>
        <fullName evidence="3">Uncharacterized protein</fullName>
    </submittedName>
</protein>
<dbReference type="AlphaFoldDB" id="A0A834Z7R8"/>
<evidence type="ECO:0000313" key="4">
    <source>
        <dbReference type="Proteomes" id="UP000655225"/>
    </source>
</evidence>
<gene>
    <name evidence="3" type="ORF">HHK36_013825</name>
</gene>
<comment type="caution">
    <text evidence="3">The sequence shown here is derived from an EMBL/GenBank/DDBJ whole genome shotgun (WGS) entry which is preliminary data.</text>
</comment>
<dbReference type="Proteomes" id="UP000655225">
    <property type="component" value="Unassembled WGS sequence"/>
</dbReference>
<dbReference type="EMBL" id="JABCRI010000009">
    <property type="protein sequence ID" value="KAF8400526.1"/>
    <property type="molecule type" value="Genomic_DNA"/>
</dbReference>
<keyword evidence="4" id="KW-1185">Reference proteome</keyword>
<keyword evidence="1" id="KW-0175">Coiled coil</keyword>
<evidence type="ECO:0000256" key="1">
    <source>
        <dbReference type="SAM" id="Coils"/>
    </source>
</evidence>
<sequence>MINQRRRAHSSSESSSSSILSRCFSSLKRLRSREKRENVWKWRGKINGEESADQSLLLGCSIDGKRGESSSSISEESTGSSEMVQSSGRYTKDVFNLGVGVGMLFLIAASKNEYNKMMELRRQMEMLLNDVKDKLQRDDVIFKPSQSKNYISNSTTNLQEVASTSYHIAIQTDALPHQLVDAETSMECGQSSKCYMPRREECLAGMDQLEAELEAELEHLQLHLDNEDSLEQQIEEVHKLLEERQQQQITELKLALECTKHKLLEKEMEVSRWKDTVQLISQNVPEAMCLPCTLKIVYSSKTLRSVMGFRLSLFGVSVIEAKLRKAHIDGYGVGFSHR</sequence>
<accession>A0A834Z7R8</accession>
<dbReference type="PANTHER" id="PTHR33476">
    <property type="entry name" value="EMB|CAB62613.1"/>
    <property type="match status" value="1"/>
</dbReference>
<feature type="compositionally biased region" description="Low complexity" evidence="2">
    <location>
        <begin position="69"/>
        <end position="82"/>
    </location>
</feature>
<feature type="region of interest" description="Disordered" evidence="2">
    <location>
        <begin position="64"/>
        <end position="85"/>
    </location>
</feature>
<evidence type="ECO:0000256" key="2">
    <source>
        <dbReference type="SAM" id="MobiDB-lite"/>
    </source>
</evidence>
<dbReference type="OrthoDB" id="1916242at2759"/>
<dbReference type="GO" id="GO:0008356">
    <property type="term" value="P:asymmetric cell division"/>
    <property type="evidence" value="ECO:0007669"/>
    <property type="project" value="InterPro"/>
</dbReference>
<feature type="coiled-coil region" evidence="1">
    <location>
        <begin position="206"/>
        <end position="250"/>
    </location>
</feature>
<name>A0A834Z7R8_TETSI</name>
<proteinExistence type="predicted"/>
<feature type="coiled-coil region" evidence="1">
    <location>
        <begin position="110"/>
        <end position="137"/>
    </location>
</feature>